<feature type="transmembrane region" description="Helical" evidence="7">
    <location>
        <begin position="417"/>
        <end position="439"/>
    </location>
</feature>
<dbReference type="AlphaFoldDB" id="A0A8H7XMH4"/>
<feature type="transmembrane region" description="Helical" evidence="7">
    <location>
        <begin position="117"/>
        <end position="139"/>
    </location>
</feature>
<keyword evidence="2 7" id="KW-0812">Transmembrane</keyword>
<dbReference type="Pfam" id="PF20684">
    <property type="entry name" value="Fung_rhodopsin"/>
    <property type="match status" value="2"/>
</dbReference>
<proteinExistence type="inferred from homology"/>
<keyword evidence="4 7" id="KW-0472">Membrane</keyword>
<feature type="compositionally biased region" description="Low complexity" evidence="6">
    <location>
        <begin position="725"/>
        <end position="741"/>
    </location>
</feature>
<evidence type="ECO:0000256" key="4">
    <source>
        <dbReference type="ARBA" id="ARBA00023136"/>
    </source>
</evidence>
<dbReference type="GO" id="GO:0016020">
    <property type="term" value="C:membrane"/>
    <property type="evidence" value="ECO:0007669"/>
    <property type="project" value="UniProtKB-SubCell"/>
</dbReference>
<dbReference type="OrthoDB" id="3229610at2759"/>
<keyword evidence="3 7" id="KW-1133">Transmembrane helix</keyword>
<sequence>MTFPHQDPLAWKVALTFVHLLSLGLTIVRIRHRWRTNRLWWDDYVVGIPWALVLVCAALLWAKLNSKDTPWYMPNAQGFIHSYWFDGFIFLTITWFSRISLTLSVARLFMPSHPYRIYGYALVVVLFLMYLTSILFTSLSCPGSPWWKIDASRCLSNPIRTGGVVIGIIWITIDFIADVILVITPLLMFWRVRFPKPRDRSLILALFAGNILTMFTSVLICMIWLSHGLIGPEAAILFKMVGELHATLALLVTNLQIASMVIYRKFRDTTDKSQTRRHNAQPIAVDVANTPPEPMTLTTPTGAPSEQIENPDVQSSSTSLSEAPSSQKCNFQLSSQAQPLFPPKQSSAIKSEIKWQYHIKTKKPGKLRTLDVLRRSILSDLFFRLVSITVIHCLALGLALIRLTHRWRTRRLWWDDYVVIIPWVFDLFSLVILCVQYSSNKGWWYKPDLSRFIFSGWFATFRYLTVIWFCHISLALSLVRVFLPGHWYKKAAFIFVIVLFLLYLLSVSISTFLCRGSPWWTVNYDRCRKLSVRQIVPLALSISSDLIANAVLIIWPLLIFWRARFSNPSDRILVLALFASGVLTMMALGIFSITWLAADKFGPDVRLLFKMTTHLHQAISLLVINLQIVSMMVYRKFRSSRDRFRRHRRPRERPLEVPDVIHQSTLSIISDYPTSLPSYTVTVAPSTSLTSSSSEQSSSEQSGSASVPQSTTSTSCNVLSSELVTTSVPESVSAVSSVVSSQPERGLSSTL</sequence>
<evidence type="ECO:0000256" key="5">
    <source>
        <dbReference type="ARBA" id="ARBA00038359"/>
    </source>
</evidence>
<gene>
    <name evidence="9" type="ORF">JR316_012623</name>
</gene>
<evidence type="ECO:0000256" key="7">
    <source>
        <dbReference type="SAM" id="Phobius"/>
    </source>
</evidence>
<dbReference type="PANTHER" id="PTHR33048">
    <property type="entry name" value="PTH11-LIKE INTEGRAL MEMBRANE PROTEIN (AFU_ORTHOLOGUE AFUA_5G11245)"/>
    <property type="match status" value="1"/>
</dbReference>
<feature type="compositionally biased region" description="Low complexity" evidence="6">
    <location>
        <begin position="688"/>
        <end position="710"/>
    </location>
</feature>
<accession>A0A8H7XMH4</accession>
<feature type="transmembrane region" description="Helical" evidence="7">
    <location>
        <begin position="459"/>
        <end position="479"/>
    </location>
</feature>
<feature type="compositionally biased region" description="Low complexity" evidence="6">
    <location>
        <begin position="315"/>
        <end position="324"/>
    </location>
</feature>
<dbReference type="InterPro" id="IPR052337">
    <property type="entry name" value="SAT4-like"/>
</dbReference>
<evidence type="ECO:0000256" key="3">
    <source>
        <dbReference type="ARBA" id="ARBA00022989"/>
    </source>
</evidence>
<feature type="compositionally biased region" description="Polar residues" evidence="6">
    <location>
        <begin position="302"/>
        <end position="314"/>
    </location>
</feature>
<name>A0A8H7XMH4_PSICU</name>
<organism evidence="9">
    <name type="scientific">Psilocybe cubensis</name>
    <name type="common">Psychedelic mushroom</name>
    <name type="synonym">Stropharia cubensis</name>
    <dbReference type="NCBI Taxonomy" id="181762"/>
    <lineage>
        <taxon>Eukaryota</taxon>
        <taxon>Fungi</taxon>
        <taxon>Dikarya</taxon>
        <taxon>Basidiomycota</taxon>
        <taxon>Agaricomycotina</taxon>
        <taxon>Agaricomycetes</taxon>
        <taxon>Agaricomycetidae</taxon>
        <taxon>Agaricales</taxon>
        <taxon>Agaricineae</taxon>
        <taxon>Strophariaceae</taxon>
        <taxon>Psilocybe</taxon>
    </lineage>
</organism>
<reference evidence="9" key="1">
    <citation type="submission" date="2021-02" db="EMBL/GenBank/DDBJ databases">
        <title>Psilocybe cubensis genome.</title>
        <authorList>
            <person name="Mckernan K.J."/>
            <person name="Crawford S."/>
            <person name="Trippe A."/>
            <person name="Kane L.T."/>
            <person name="Mclaughlin S."/>
        </authorList>
    </citation>
    <scope>NUCLEOTIDE SEQUENCE [LARGE SCALE GENOMIC DNA]</scope>
    <source>
        <strain evidence="9">MGC-MH-2018</strain>
    </source>
</reference>
<feature type="domain" description="Rhodopsin" evidence="8">
    <location>
        <begin position="401"/>
        <end position="597"/>
    </location>
</feature>
<dbReference type="InterPro" id="IPR049326">
    <property type="entry name" value="Rhodopsin_dom_fungi"/>
</dbReference>
<dbReference type="PANTHER" id="PTHR33048:SF47">
    <property type="entry name" value="INTEGRAL MEMBRANE PROTEIN-RELATED"/>
    <property type="match status" value="1"/>
</dbReference>
<feature type="transmembrane region" description="Helical" evidence="7">
    <location>
        <begin position="618"/>
        <end position="637"/>
    </location>
</feature>
<comment type="similarity">
    <text evidence="5">Belongs to the SAT4 family.</text>
</comment>
<protein>
    <recommendedName>
        <fullName evidence="8">Rhodopsin domain-containing protein</fullName>
    </recommendedName>
</protein>
<feature type="transmembrane region" description="Helical" evidence="7">
    <location>
        <begin position="44"/>
        <end position="62"/>
    </location>
</feature>
<feature type="transmembrane region" description="Helical" evidence="7">
    <location>
        <begin position="572"/>
        <end position="598"/>
    </location>
</feature>
<evidence type="ECO:0000256" key="1">
    <source>
        <dbReference type="ARBA" id="ARBA00004141"/>
    </source>
</evidence>
<feature type="region of interest" description="Disordered" evidence="6">
    <location>
        <begin position="286"/>
        <end position="324"/>
    </location>
</feature>
<feature type="transmembrane region" description="Helical" evidence="7">
    <location>
        <begin position="381"/>
        <end position="405"/>
    </location>
</feature>
<comment type="caution">
    <text evidence="9">The sequence shown here is derived from an EMBL/GenBank/DDBJ whole genome shotgun (WGS) entry which is preliminary data.</text>
</comment>
<feature type="transmembrane region" description="Helical" evidence="7">
    <location>
        <begin position="82"/>
        <end position="105"/>
    </location>
</feature>
<feature type="transmembrane region" description="Helical" evidence="7">
    <location>
        <begin position="13"/>
        <end position="32"/>
    </location>
</feature>
<evidence type="ECO:0000259" key="8">
    <source>
        <dbReference type="Pfam" id="PF20684"/>
    </source>
</evidence>
<evidence type="ECO:0000256" key="6">
    <source>
        <dbReference type="SAM" id="MobiDB-lite"/>
    </source>
</evidence>
<comment type="subcellular location">
    <subcellularLocation>
        <location evidence="1">Membrane</location>
        <topology evidence="1">Multi-pass membrane protein</topology>
    </subcellularLocation>
</comment>
<feature type="region of interest" description="Disordered" evidence="6">
    <location>
        <begin position="725"/>
        <end position="751"/>
    </location>
</feature>
<dbReference type="EMBL" id="JAFIQS010000019">
    <property type="protein sequence ID" value="KAG5162300.1"/>
    <property type="molecule type" value="Genomic_DNA"/>
</dbReference>
<evidence type="ECO:0000313" key="9">
    <source>
        <dbReference type="EMBL" id="KAG5162300.1"/>
    </source>
</evidence>
<evidence type="ECO:0000256" key="2">
    <source>
        <dbReference type="ARBA" id="ARBA00022692"/>
    </source>
</evidence>
<feature type="transmembrane region" description="Helical" evidence="7">
    <location>
        <begin position="202"/>
        <end position="225"/>
    </location>
</feature>
<feature type="transmembrane region" description="Helical" evidence="7">
    <location>
        <begin position="538"/>
        <end position="560"/>
    </location>
</feature>
<feature type="transmembrane region" description="Helical" evidence="7">
    <location>
        <begin position="491"/>
        <end position="513"/>
    </location>
</feature>
<feature type="region of interest" description="Disordered" evidence="6">
    <location>
        <begin position="688"/>
        <end position="713"/>
    </location>
</feature>
<feature type="domain" description="Rhodopsin" evidence="8">
    <location>
        <begin position="29"/>
        <end position="219"/>
    </location>
</feature>
<feature type="transmembrane region" description="Helical" evidence="7">
    <location>
        <begin position="159"/>
        <end position="190"/>
    </location>
</feature>